<dbReference type="EMBL" id="CATOUU010000464">
    <property type="protein sequence ID" value="CAI9930709.1"/>
    <property type="molecule type" value="Genomic_DNA"/>
</dbReference>
<accession>A0AA86P5C2</accession>
<proteinExistence type="predicted"/>
<keyword evidence="3" id="KW-1185">Reference proteome</keyword>
<evidence type="ECO:0000313" key="1">
    <source>
        <dbReference type="EMBL" id="CAI9930709.1"/>
    </source>
</evidence>
<reference evidence="1" key="1">
    <citation type="submission" date="2023-06" db="EMBL/GenBank/DDBJ databases">
        <authorList>
            <person name="Kurt Z."/>
        </authorList>
    </citation>
    <scope>NUCLEOTIDE SEQUENCE</scope>
</reference>
<protein>
    <submittedName>
        <fullName evidence="2">Hypothetical_protein</fullName>
    </submittedName>
</protein>
<dbReference type="Proteomes" id="UP001642409">
    <property type="component" value="Unassembled WGS sequence"/>
</dbReference>
<sequence>MTLSPRYSIKNRVKNWCQTKQYHQKLIFQCSPLLQTVLEQVKNCQRVYWFGVLRNLQWRPRLAVVHSQSISSTDLMQQIANIIRIDANRSHEYYSQIELCYQLEDIHKVETSQLLKFILIDSNNNQEIAAKKLQSGSLIQNV</sequence>
<comment type="caution">
    <text evidence="1">The sequence shown here is derived from an EMBL/GenBank/DDBJ whole genome shotgun (WGS) entry which is preliminary data.</text>
</comment>
<dbReference type="EMBL" id="CAXDID020000005">
    <property type="protein sequence ID" value="CAL5974708.1"/>
    <property type="molecule type" value="Genomic_DNA"/>
</dbReference>
<dbReference type="AlphaFoldDB" id="A0AA86P5C2"/>
<name>A0AA86P5C2_9EUKA</name>
<gene>
    <name evidence="1" type="ORF">HINF_LOCUS18354</name>
    <name evidence="2" type="ORF">HINF_LOCUS2988</name>
</gene>
<evidence type="ECO:0000313" key="3">
    <source>
        <dbReference type="Proteomes" id="UP001642409"/>
    </source>
</evidence>
<reference evidence="2 3" key="2">
    <citation type="submission" date="2024-07" db="EMBL/GenBank/DDBJ databases">
        <authorList>
            <person name="Akdeniz Z."/>
        </authorList>
    </citation>
    <scope>NUCLEOTIDE SEQUENCE [LARGE SCALE GENOMIC DNA]</scope>
</reference>
<organism evidence="1">
    <name type="scientific">Hexamita inflata</name>
    <dbReference type="NCBI Taxonomy" id="28002"/>
    <lineage>
        <taxon>Eukaryota</taxon>
        <taxon>Metamonada</taxon>
        <taxon>Diplomonadida</taxon>
        <taxon>Hexamitidae</taxon>
        <taxon>Hexamitinae</taxon>
        <taxon>Hexamita</taxon>
    </lineage>
</organism>
<evidence type="ECO:0000313" key="2">
    <source>
        <dbReference type="EMBL" id="CAL5974708.1"/>
    </source>
</evidence>